<protein>
    <recommendedName>
        <fullName evidence="3">ATPase AAA-type core domain-containing protein</fullName>
    </recommendedName>
</protein>
<dbReference type="PANTHER" id="PTHR23074:SF83">
    <property type="entry name" value="VACUOLAR PROTEIN SORTING-ASSOCIATED PROTEIN 4A"/>
    <property type="match status" value="1"/>
</dbReference>
<dbReference type="PANTHER" id="PTHR23074">
    <property type="entry name" value="AAA DOMAIN-CONTAINING"/>
    <property type="match status" value="1"/>
</dbReference>
<evidence type="ECO:0000313" key="2">
    <source>
        <dbReference type="Proteomes" id="UP000186922"/>
    </source>
</evidence>
<dbReference type="PROSITE" id="PS00674">
    <property type="entry name" value="AAA"/>
    <property type="match status" value="1"/>
</dbReference>
<keyword evidence="2" id="KW-1185">Reference proteome</keyword>
<name>A0A1D1VG28_RAMVA</name>
<dbReference type="EMBL" id="BDGG01000006">
    <property type="protein sequence ID" value="GAV00595.1"/>
    <property type="molecule type" value="Genomic_DNA"/>
</dbReference>
<dbReference type="InterPro" id="IPR027417">
    <property type="entry name" value="P-loop_NTPase"/>
</dbReference>
<organism evidence="1 2">
    <name type="scientific">Ramazzottius varieornatus</name>
    <name type="common">Water bear</name>
    <name type="synonym">Tardigrade</name>
    <dbReference type="NCBI Taxonomy" id="947166"/>
    <lineage>
        <taxon>Eukaryota</taxon>
        <taxon>Metazoa</taxon>
        <taxon>Ecdysozoa</taxon>
        <taxon>Tardigrada</taxon>
        <taxon>Eutardigrada</taxon>
        <taxon>Parachela</taxon>
        <taxon>Hypsibioidea</taxon>
        <taxon>Ramazzottiidae</taxon>
        <taxon>Ramazzottius</taxon>
    </lineage>
</organism>
<sequence length="148" mass="16764">MDDRVMVLGATNLPQSIDTAALRRFDLRIFLGPPDYTAREKLLQKILKEVKHGLTQEDIRMIAESCHQYSASDLGVVARNAAWLPLGTIDPQRIPRLKKSEIPLIRAVDFHRVMDSFVPSGYAADLKIIEQWTNQARNNKKPDGQNDV</sequence>
<dbReference type="AlphaFoldDB" id="A0A1D1VG28"/>
<evidence type="ECO:0008006" key="3">
    <source>
        <dbReference type="Google" id="ProtNLM"/>
    </source>
</evidence>
<dbReference type="Proteomes" id="UP000186922">
    <property type="component" value="Unassembled WGS sequence"/>
</dbReference>
<comment type="caution">
    <text evidence="1">The sequence shown here is derived from an EMBL/GenBank/DDBJ whole genome shotgun (WGS) entry which is preliminary data.</text>
</comment>
<dbReference type="OrthoDB" id="10251136at2759"/>
<reference evidence="1 2" key="1">
    <citation type="journal article" date="2016" name="Nat. Commun.">
        <title>Extremotolerant tardigrade genome and improved radiotolerance of human cultured cells by tardigrade-unique protein.</title>
        <authorList>
            <person name="Hashimoto T."/>
            <person name="Horikawa D.D."/>
            <person name="Saito Y."/>
            <person name="Kuwahara H."/>
            <person name="Kozuka-Hata H."/>
            <person name="Shin-I T."/>
            <person name="Minakuchi Y."/>
            <person name="Ohishi K."/>
            <person name="Motoyama A."/>
            <person name="Aizu T."/>
            <person name="Enomoto A."/>
            <person name="Kondo K."/>
            <person name="Tanaka S."/>
            <person name="Hara Y."/>
            <person name="Koshikawa S."/>
            <person name="Sagara H."/>
            <person name="Miura T."/>
            <person name="Yokobori S."/>
            <person name="Miyagawa K."/>
            <person name="Suzuki Y."/>
            <person name="Kubo T."/>
            <person name="Oyama M."/>
            <person name="Kohara Y."/>
            <person name="Fujiyama A."/>
            <person name="Arakawa K."/>
            <person name="Katayama T."/>
            <person name="Toyoda A."/>
            <person name="Kunieda T."/>
        </authorList>
    </citation>
    <scope>NUCLEOTIDE SEQUENCE [LARGE SCALE GENOMIC DNA]</scope>
    <source>
        <strain evidence="1 2">YOKOZUNA-1</strain>
    </source>
</reference>
<gene>
    <name evidence="1" type="primary">RvY_11421-1</name>
    <name evidence="1" type="synonym">RvY_11421.1</name>
    <name evidence="1" type="ORF">RvY_11421</name>
</gene>
<dbReference type="Gene3D" id="3.40.50.300">
    <property type="entry name" value="P-loop containing nucleotide triphosphate hydrolases"/>
    <property type="match status" value="1"/>
</dbReference>
<dbReference type="InterPro" id="IPR003960">
    <property type="entry name" value="ATPase_AAA_CS"/>
</dbReference>
<dbReference type="GO" id="GO:0005524">
    <property type="term" value="F:ATP binding"/>
    <property type="evidence" value="ECO:0007669"/>
    <property type="project" value="InterPro"/>
</dbReference>
<dbReference type="SUPFAM" id="SSF52540">
    <property type="entry name" value="P-loop containing nucleoside triphosphate hydrolases"/>
    <property type="match status" value="1"/>
</dbReference>
<dbReference type="GO" id="GO:0016887">
    <property type="term" value="F:ATP hydrolysis activity"/>
    <property type="evidence" value="ECO:0007669"/>
    <property type="project" value="InterPro"/>
</dbReference>
<dbReference type="STRING" id="947166.A0A1D1VG28"/>
<dbReference type="InterPro" id="IPR050304">
    <property type="entry name" value="MT-severing_AAA_ATPase"/>
</dbReference>
<proteinExistence type="predicted"/>
<evidence type="ECO:0000313" key="1">
    <source>
        <dbReference type="EMBL" id="GAV00595.1"/>
    </source>
</evidence>
<accession>A0A1D1VG28</accession>
<dbReference type="Gene3D" id="1.10.8.60">
    <property type="match status" value="1"/>
</dbReference>